<feature type="transmembrane region" description="Helical" evidence="7">
    <location>
        <begin position="38"/>
        <end position="62"/>
    </location>
</feature>
<feature type="domain" description="Major facilitator superfamily (MFS) profile" evidence="8">
    <location>
        <begin position="35"/>
        <end position="420"/>
    </location>
</feature>
<evidence type="ECO:0000256" key="4">
    <source>
        <dbReference type="ARBA" id="ARBA00022692"/>
    </source>
</evidence>
<dbReference type="RefSeq" id="WP_104144853.1">
    <property type="nucleotide sequence ID" value="NZ_PREU01000010.1"/>
</dbReference>
<feature type="transmembrane region" description="Helical" evidence="7">
    <location>
        <begin position="246"/>
        <end position="265"/>
    </location>
</feature>
<feature type="transmembrane region" description="Helical" evidence="7">
    <location>
        <begin position="128"/>
        <end position="148"/>
    </location>
</feature>
<evidence type="ECO:0000256" key="3">
    <source>
        <dbReference type="ARBA" id="ARBA00022475"/>
    </source>
</evidence>
<organism evidence="9 10">
    <name type="scientific">Achromobacter spanius</name>
    <dbReference type="NCBI Taxonomy" id="217203"/>
    <lineage>
        <taxon>Bacteria</taxon>
        <taxon>Pseudomonadati</taxon>
        <taxon>Pseudomonadota</taxon>
        <taxon>Betaproteobacteria</taxon>
        <taxon>Burkholderiales</taxon>
        <taxon>Alcaligenaceae</taxon>
        <taxon>Achromobacter</taxon>
    </lineage>
</organism>
<evidence type="ECO:0000256" key="1">
    <source>
        <dbReference type="ARBA" id="ARBA00004651"/>
    </source>
</evidence>
<dbReference type="Pfam" id="PF05977">
    <property type="entry name" value="MFS_3"/>
    <property type="match status" value="1"/>
</dbReference>
<dbReference type="PANTHER" id="PTHR23513">
    <property type="entry name" value="INTEGRAL MEMBRANE EFFLUX PROTEIN-RELATED"/>
    <property type="match status" value="1"/>
</dbReference>
<evidence type="ECO:0000256" key="5">
    <source>
        <dbReference type="ARBA" id="ARBA00022989"/>
    </source>
</evidence>
<protein>
    <recommendedName>
        <fullName evidence="8">Major facilitator superfamily (MFS) profile domain-containing protein</fullName>
    </recommendedName>
</protein>
<dbReference type="Gene3D" id="1.20.1250.20">
    <property type="entry name" value="MFS general substrate transporter like domains"/>
    <property type="match status" value="1"/>
</dbReference>
<dbReference type="InterPro" id="IPR020846">
    <property type="entry name" value="MFS_dom"/>
</dbReference>
<evidence type="ECO:0000259" key="8">
    <source>
        <dbReference type="PROSITE" id="PS50850"/>
    </source>
</evidence>
<dbReference type="InterPro" id="IPR036259">
    <property type="entry name" value="MFS_trans_sf"/>
</dbReference>
<dbReference type="PANTHER" id="PTHR23513:SF11">
    <property type="entry name" value="STAPHYLOFERRIN A TRANSPORTER"/>
    <property type="match status" value="1"/>
</dbReference>
<comment type="subcellular location">
    <subcellularLocation>
        <location evidence="1">Cell membrane</location>
        <topology evidence="1">Multi-pass membrane protein</topology>
    </subcellularLocation>
</comment>
<feature type="transmembrane region" description="Helical" evidence="7">
    <location>
        <begin position="305"/>
        <end position="325"/>
    </location>
</feature>
<evidence type="ECO:0000256" key="7">
    <source>
        <dbReference type="SAM" id="Phobius"/>
    </source>
</evidence>
<dbReference type="EMBL" id="PREU01000010">
    <property type="protein sequence ID" value="PPA74333.1"/>
    <property type="molecule type" value="Genomic_DNA"/>
</dbReference>
<dbReference type="Proteomes" id="UP000239990">
    <property type="component" value="Unassembled WGS sequence"/>
</dbReference>
<feature type="transmembrane region" description="Helical" evidence="7">
    <location>
        <begin position="69"/>
        <end position="89"/>
    </location>
</feature>
<feature type="transmembrane region" description="Helical" evidence="7">
    <location>
        <begin position="396"/>
        <end position="415"/>
    </location>
</feature>
<proteinExistence type="predicted"/>
<dbReference type="InterPro" id="IPR010290">
    <property type="entry name" value="TM_effector"/>
</dbReference>
<dbReference type="CDD" id="cd06173">
    <property type="entry name" value="MFS_MefA_like"/>
    <property type="match status" value="1"/>
</dbReference>
<sequence>MLQPVSPSADLPPNAPAAPAAPLTVSTLSPFAFPAFRIIWIANLFANLGTWAQSVAAAWIITTEQSSPLMVAMIQVAAALPLVALSILTGVLADNYDRRKVMLTGMLMELAGGVFITILAFAGLLHPITLIASVFCIAIGSAIVTPAWQAAVGEQVPREHVGSAVLLNSVNYNVARAVGPAIGGLLLGAMGAPWVFLLNCVCYGALVWAIWRWRRELPERRLPPEGLLEGVVAALRYTQHSTVTRVVMLRSFAFGLSASALWALLPLLAHEHEDGSALLYGYMLGALGVGAILGSAVVRRVQAAWGAGGLVTVAAALLAVCLAALGLTQTLWVAFPALLVSGSCWIGVLATYNTTVQMLVPDWVKARSLALYQTAIFGGLAAGSFMWGHFAGTMGVSGALTTAGIMLGITVALLYRSRLPEQLDTQSLARVDNAEPAMAAAGFNTQHGAVLVAVEYQINHEKLRALIAAAHPLRLLRLRNGAQQWQLFRDLEREGVWREVFLVESWMQYLRMIDRMTLADKMVLDEVRALHGGDKPPVVSRNVSYQAMNEAQGFSLRRHPEAP</sequence>
<feature type="transmembrane region" description="Helical" evidence="7">
    <location>
        <begin position="331"/>
        <end position="350"/>
    </location>
</feature>
<dbReference type="AlphaFoldDB" id="A0A2S5GNB6"/>
<dbReference type="SUPFAM" id="SSF103473">
    <property type="entry name" value="MFS general substrate transporter"/>
    <property type="match status" value="1"/>
</dbReference>
<dbReference type="GO" id="GO:0005886">
    <property type="term" value="C:plasma membrane"/>
    <property type="evidence" value="ECO:0007669"/>
    <property type="project" value="UniProtKB-SubCell"/>
</dbReference>
<feature type="transmembrane region" description="Helical" evidence="7">
    <location>
        <begin position="192"/>
        <end position="211"/>
    </location>
</feature>
<keyword evidence="2" id="KW-0813">Transport</keyword>
<evidence type="ECO:0000313" key="10">
    <source>
        <dbReference type="Proteomes" id="UP000239990"/>
    </source>
</evidence>
<reference evidence="9 10" key="1">
    <citation type="submission" date="2018-02" db="EMBL/GenBank/DDBJ databases">
        <title>Draft Genome of Achromobacter spanius stain 6.</title>
        <authorList>
            <person name="Gunasekera T.S."/>
            <person name="Radwan O."/>
            <person name="Ruiz O.N."/>
        </authorList>
    </citation>
    <scope>NUCLEOTIDE SEQUENCE [LARGE SCALE GENOMIC DNA]</scope>
    <source>
        <strain evidence="9 10">6</strain>
    </source>
</reference>
<evidence type="ECO:0000256" key="2">
    <source>
        <dbReference type="ARBA" id="ARBA00022448"/>
    </source>
</evidence>
<name>A0A2S5GNB6_9BURK</name>
<keyword evidence="6 7" id="KW-0472">Membrane</keyword>
<feature type="transmembrane region" description="Helical" evidence="7">
    <location>
        <begin position="370"/>
        <end position="390"/>
    </location>
</feature>
<accession>A0A2S5GNB6</accession>
<comment type="caution">
    <text evidence="9">The sequence shown here is derived from an EMBL/GenBank/DDBJ whole genome shotgun (WGS) entry which is preliminary data.</text>
</comment>
<keyword evidence="4 7" id="KW-0812">Transmembrane</keyword>
<evidence type="ECO:0000313" key="9">
    <source>
        <dbReference type="EMBL" id="PPA74333.1"/>
    </source>
</evidence>
<keyword evidence="3" id="KW-1003">Cell membrane</keyword>
<dbReference type="PROSITE" id="PS50850">
    <property type="entry name" value="MFS"/>
    <property type="match status" value="1"/>
</dbReference>
<keyword evidence="5 7" id="KW-1133">Transmembrane helix</keyword>
<dbReference type="OrthoDB" id="9775268at2"/>
<gene>
    <name evidence="9" type="ORF">C4E15_21595</name>
</gene>
<feature type="transmembrane region" description="Helical" evidence="7">
    <location>
        <begin position="101"/>
        <end position="121"/>
    </location>
</feature>
<evidence type="ECO:0000256" key="6">
    <source>
        <dbReference type="ARBA" id="ARBA00023136"/>
    </source>
</evidence>
<feature type="transmembrane region" description="Helical" evidence="7">
    <location>
        <begin position="277"/>
        <end position="298"/>
    </location>
</feature>
<dbReference type="GO" id="GO:0022857">
    <property type="term" value="F:transmembrane transporter activity"/>
    <property type="evidence" value="ECO:0007669"/>
    <property type="project" value="InterPro"/>
</dbReference>